<dbReference type="RefSeq" id="WP_090840516.1">
    <property type="nucleotide sequence ID" value="NZ_FNIL01000001.1"/>
</dbReference>
<keyword evidence="2" id="KW-0547">Nucleotide-binding</keyword>
<keyword evidence="6" id="KW-0969">Cilium</keyword>
<dbReference type="Proteomes" id="UP000198778">
    <property type="component" value="Unassembled WGS sequence"/>
</dbReference>
<keyword evidence="1" id="KW-0973">c-di-GMP</keyword>
<evidence type="ECO:0000313" key="6">
    <source>
        <dbReference type="EMBL" id="SDN37883.1"/>
    </source>
</evidence>
<dbReference type="InterPro" id="IPR009926">
    <property type="entry name" value="T3SS_YcgR_PilZN"/>
</dbReference>
<evidence type="ECO:0000256" key="2">
    <source>
        <dbReference type="ARBA" id="ARBA00022741"/>
    </source>
</evidence>
<dbReference type="OrthoDB" id="1951449at2"/>
<dbReference type="Pfam" id="PF12945">
    <property type="entry name" value="PilZNR"/>
    <property type="match status" value="1"/>
</dbReference>
<gene>
    <name evidence="6" type="ORF">SAMN04488053_101652</name>
</gene>
<dbReference type="AlphaFoldDB" id="A0A1H0AXU0"/>
<reference evidence="7" key="1">
    <citation type="submission" date="2016-10" db="EMBL/GenBank/DDBJ databases">
        <authorList>
            <person name="Varghese N."/>
            <person name="Submissions S."/>
        </authorList>
    </citation>
    <scope>NUCLEOTIDE SEQUENCE [LARGE SCALE GENOMIC DNA]</scope>
    <source>
        <strain evidence="7">CGMCC 1.10369</strain>
    </source>
</reference>
<evidence type="ECO:0000259" key="5">
    <source>
        <dbReference type="Pfam" id="PF12945"/>
    </source>
</evidence>
<feature type="domain" description="Type III secretion system flagellar brake protein YcgR PilZN" evidence="5">
    <location>
        <begin position="4"/>
        <end position="91"/>
    </location>
</feature>
<evidence type="ECO:0000313" key="7">
    <source>
        <dbReference type="Proteomes" id="UP000198778"/>
    </source>
</evidence>
<proteinExistence type="predicted"/>
<keyword evidence="3" id="KW-0975">Bacterial flagellum</keyword>
<accession>A0A1H0AXU0</accession>
<dbReference type="InterPro" id="IPR009875">
    <property type="entry name" value="PilZ_domain"/>
</dbReference>
<dbReference type="Gene3D" id="2.30.110.10">
    <property type="entry name" value="Electron Transport, Fmn-binding Protein, Chain A"/>
    <property type="match status" value="1"/>
</dbReference>
<dbReference type="GO" id="GO:0035438">
    <property type="term" value="F:cyclic-di-GMP binding"/>
    <property type="evidence" value="ECO:0007669"/>
    <property type="project" value="InterPro"/>
</dbReference>
<dbReference type="Pfam" id="PF07238">
    <property type="entry name" value="PilZ"/>
    <property type="match status" value="1"/>
</dbReference>
<dbReference type="EMBL" id="FNIL01000001">
    <property type="protein sequence ID" value="SDN37883.1"/>
    <property type="molecule type" value="Genomic_DNA"/>
</dbReference>
<evidence type="ECO:0000256" key="3">
    <source>
        <dbReference type="ARBA" id="ARBA00023143"/>
    </source>
</evidence>
<keyword evidence="6" id="KW-0966">Cell projection</keyword>
<evidence type="ECO:0000256" key="1">
    <source>
        <dbReference type="ARBA" id="ARBA00022636"/>
    </source>
</evidence>
<evidence type="ECO:0000259" key="4">
    <source>
        <dbReference type="Pfam" id="PF07238"/>
    </source>
</evidence>
<organism evidence="6 7">
    <name type="scientific">Alkalicoccus daliensis</name>
    <dbReference type="NCBI Taxonomy" id="745820"/>
    <lineage>
        <taxon>Bacteria</taxon>
        <taxon>Bacillati</taxon>
        <taxon>Bacillota</taxon>
        <taxon>Bacilli</taxon>
        <taxon>Bacillales</taxon>
        <taxon>Bacillaceae</taxon>
        <taxon>Alkalicoccus</taxon>
    </lineage>
</organism>
<sequence>MLVKLGSTINLELEDAEKGKHRLRSKILDYHNSKFYIDYPISEESDRQKFFLEGTEFQVSFIGKDEAVYSFKTEVTGRVKKNIPMLVLRDPGKENYSRIQRREYVRIDTSIDLALYSEEEKFQPFTTITNDISGGGMSATLPKNHKLHKNDVITAWLSLPYRSGEIQYLSVKAQVIRIRLEREWPRASFKFRNVDEGVREKIIRFTFEKQHEESEKGLH</sequence>
<dbReference type="SUPFAM" id="SSF141371">
    <property type="entry name" value="PilZ domain-like"/>
    <property type="match status" value="2"/>
</dbReference>
<keyword evidence="6" id="KW-0282">Flagellum</keyword>
<dbReference type="Gene3D" id="2.40.10.220">
    <property type="entry name" value="predicted glycosyltransferase like domains"/>
    <property type="match status" value="1"/>
</dbReference>
<feature type="domain" description="PilZ" evidence="4">
    <location>
        <begin position="100"/>
        <end position="208"/>
    </location>
</feature>
<dbReference type="STRING" id="745820.SAMN04488053_101652"/>
<dbReference type="InterPro" id="IPR012349">
    <property type="entry name" value="Split_barrel_FMN-bd"/>
</dbReference>
<keyword evidence="7" id="KW-1185">Reference proteome</keyword>
<protein>
    <submittedName>
        <fullName evidence="6">C-di-GMP-binding flagellar brake protein YcgR, contains PilZNR and PilZ domains</fullName>
    </submittedName>
</protein>
<name>A0A1H0AXU0_9BACI</name>